<reference evidence="1" key="2">
    <citation type="journal article" date="2020" name="Nat. Commun.">
        <title>Large-scale genome sequencing of mycorrhizal fungi provides insights into the early evolution of symbiotic traits.</title>
        <authorList>
            <person name="Miyauchi S."/>
            <person name="Kiss E."/>
            <person name="Kuo A."/>
            <person name="Drula E."/>
            <person name="Kohler A."/>
            <person name="Sanchez-Garcia M."/>
            <person name="Morin E."/>
            <person name="Andreopoulos B."/>
            <person name="Barry K.W."/>
            <person name="Bonito G."/>
            <person name="Buee M."/>
            <person name="Carver A."/>
            <person name="Chen C."/>
            <person name="Cichocki N."/>
            <person name="Clum A."/>
            <person name="Culley D."/>
            <person name="Crous P.W."/>
            <person name="Fauchery L."/>
            <person name="Girlanda M."/>
            <person name="Hayes R.D."/>
            <person name="Keri Z."/>
            <person name="LaButti K."/>
            <person name="Lipzen A."/>
            <person name="Lombard V."/>
            <person name="Magnuson J."/>
            <person name="Maillard F."/>
            <person name="Murat C."/>
            <person name="Nolan M."/>
            <person name="Ohm R.A."/>
            <person name="Pangilinan J."/>
            <person name="Pereira M.F."/>
            <person name="Perotto S."/>
            <person name="Peter M."/>
            <person name="Pfister S."/>
            <person name="Riley R."/>
            <person name="Sitrit Y."/>
            <person name="Stielow J.B."/>
            <person name="Szollosi G."/>
            <person name="Zifcakova L."/>
            <person name="Stursova M."/>
            <person name="Spatafora J.W."/>
            <person name="Tedersoo L."/>
            <person name="Vaario L.M."/>
            <person name="Yamada A."/>
            <person name="Yan M."/>
            <person name="Wang P."/>
            <person name="Xu J."/>
            <person name="Bruns T."/>
            <person name="Baldrian P."/>
            <person name="Vilgalys R."/>
            <person name="Dunand C."/>
            <person name="Henrissat B."/>
            <person name="Grigoriev I.V."/>
            <person name="Hibbett D."/>
            <person name="Nagy L.G."/>
            <person name="Martin F.M."/>
        </authorList>
    </citation>
    <scope>NUCLEOTIDE SEQUENCE</scope>
    <source>
        <strain evidence="1">P2</strain>
    </source>
</reference>
<evidence type="ECO:0000313" key="1">
    <source>
        <dbReference type="EMBL" id="KAF9643171.1"/>
    </source>
</evidence>
<organism evidence="1 2">
    <name type="scientific">Thelephora ganbajun</name>
    <name type="common">Ganba fungus</name>
    <dbReference type="NCBI Taxonomy" id="370292"/>
    <lineage>
        <taxon>Eukaryota</taxon>
        <taxon>Fungi</taxon>
        <taxon>Dikarya</taxon>
        <taxon>Basidiomycota</taxon>
        <taxon>Agaricomycotina</taxon>
        <taxon>Agaricomycetes</taxon>
        <taxon>Thelephorales</taxon>
        <taxon>Thelephoraceae</taxon>
        <taxon>Thelephora</taxon>
    </lineage>
</organism>
<dbReference type="EMBL" id="MU118271">
    <property type="protein sequence ID" value="KAF9643171.1"/>
    <property type="molecule type" value="Genomic_DNA"/>
</dbReference>
<proteinExistence type="predicted"/>
<accession>A0ACB6Z211</accession>
<reference evidence="1" key="1">
    <citation type="submission" date="2019-10" db="EMBL/GenBank/DDBJ databases">
        <authorList>
            <consortium name="DOE Joint Genome Institute"/>
            <person name="Kuo A."/>
            <person name="Miyauchi S."/>
            <person name="Kiss E."/>
            <person name="Drula E."/>
            <person name="Kohler A."/>
            <person name="Sanchez-Garcia M."/>
            <person name="Andreopoulos B."/>
            <person name="Barry K.W."/>
            <person name="Bonito G."/>
            <person name="Buee M."/>
            <person name="Carver A."/>
            <person name="Chen C."/>
            <person name="Cichocki N."/>
            <person name="Clum A."/>
            <person name="Culley D."/>
            <person name="Crous P.W."/>
            <person name="Fauchery L."/>
            <person name="Girlanda M."/>
            <person name="Hayes R."/>
            <person name="Keri Z."/>
            <person name="Labutti K."/>
            <person name="Lipzen A."/>
            <person name="Lombard V."/>
            <person name="Magnuson J."/>
            <person name="Maillard F."/>
            <person name="Morin E."/>
            <person name="Murat C."/>
            <person name="Nolan M."/>
            <person name="Ohm R."/>
            <person name="Pangilinan J."/>
            <person name="Pereira M."/>
            <person name="Perotto S."/>
            <person name="Peter M."/>
            <person name="Riley R."/>
            <person name="Sitrit Y."/>
            <person name="Stielow B."/>
            <person name="Szollosi G."/>
            <person name="Zifcakova L."/>
            <person name="Stursova M."/>
            <person name="Spatafora J.W."/>
            <person name="Tedersoo L."/>
            <person name="Vaario L.-M."/>
            <person name="Yamada A."/>
            <person name="Yan M."/>
            <person name="Wang P."/>
            <person name="Xu J."/>
            <person name="Bruns T."/>
            <person name="Baldrian P."/>
            <person name="Vilgalys R."/>
            <person name="Henrissat B."/>
            <person name="Grigoriev I.V."/>
            <person name="Hibbett D."/>
            <person name="Nagy L.G."/>
            <person name="Martin F.M."/>
        </authorList>
    </citation>
    <scope>NUCLEOTIDE SEQUENCE</scope>
    <source>
        <strain evidence="1">P2</strain>
    </source>
</reference>
<sequence length="228" mass="25354">MFSQAFPSPQIHPGEVYTRVDDVATDPLMSAVHDDLVLMGDMVYDFLAHAADGPSGQWFSDLLGYSENTYGSAGYFSQASTPVTTFPSTTYVPVLTLRNILRNPPTSHLKNVSLFFSPSPSPSLSPTSSTSEHHRVSPESPPTPKLGCHRATHVFNHIRGKWCCSVCDKGFRGKWECKRHIEVKGKRAICLGCRGNLSGREDSLRRHFTKYCKGNIGNLRFEDTFIEV</sequence>
<protein>
    <submittedName>
        <fullName evidence="1">Uncharacterized protein</fullName>
    </submittedName>
</protein>
<evidence type="ECO:0000313" key="2">
    <source>
        <dbReference type="Proteomes" id="UP000886501"/>
    </source>
</evidence>
<name>A0ACB6Z211_THEGA</name>
<dbReference type="Proteomes" id="UP000886501">
    <property type="component" value="Unassembled WGS sequence"/>
</dbReference>
<gene>
    <name evidence="1" type="ORF">BDM02DRAFT_3123766</name>
</gene>
<keyword evidence="2" id="KW-1185">Reference proteome</keyword>
<comment type="caution">
    <text evidence="1">The sequence shown here is derived from an EMBL/GenBank/DDBJ whole genome shotgun (WGS) entry which is preliminary data.</text>
</comment>